<dbReference type="Pfam" id="PF13378">
    <property type="entry name" value="MR_MLE_C"/>
    <property type="match status" value="1"/>
</dbReference>
<dbReference type="Gene3D" id="3.30.390.10">
    <property type="entry name" value="Enolase-like, N-terminal domain"/>
    <property type="match status" value="1"/>
</dbReference>
<evidence type="ECO:0000313" key="5">
    <source>
        <dbReference type="EMBL" id="CAB4545925.1"/>
    </source>
</evidence>
<name>A0A6J6C4C6_9ZZZZ</name>
<evidence type="ECO:0000256" key="1">
    <source>
        <dbReference type="ARBA" id="ARBA00001946"/>
    </source>
</evidence>
<gene>
    <name evidence="5" type="ORF">UFOPK1506_00106</name>
</gene>
<sequence length="372" mass="40078">MREATARIAEVSARRITVVLPRPVQLGEYLIKARGYCLATVRLTDGSVGHAYGLDRGLPVAECVNTLIAPAYKEIFTGDPVAAWDALYRRASAPLSSGAALRGFSLVDLAAHEAVAKSAGKSVAQLFGKSEKKIAKWAVIGYPPSRGPEDIEWEVRAAVAAGAKGVKLPVGLTPELTRERIIAALDTKLCPVSTDLAFSCRTAEDVMKIVGGLDLAWVEDPFVSGSLMELKKLRSLLNSPLASGDDETHLYHPQAFVETGAVDILRLDTTCQGGLSRLLQLNDYLAEKNLPVSWHVYDNWHSQVASILDVESISIEYSAPGASVDALAELIVAKQKIEGESATTGWRFTMPELPDELVGIDSDPDWSALQLT</sequence>
<dbReference type="Gene3D" id="3.20.20.120">
    <property type="entry name" value="Enolase-like C-terminal domain"/>
    <property type="match status" value="1"/>
</dbReference>
<keyword evidence="3" id="KW-0460">Magnesium</keyword>
<dbReference type="SUPFAM" id="SSF51604">
    <property type="entry name" value="Enolase C-terminal domain-like"/>
    <property type="match status" value="1"/>
</dbReference>
<dbReference type="InterPro" id="IPR029065">
    <property type="entry name" value="Enolase_C-like"/>
</dbReference>
<dbReference type="GO" id="GO:0000287">
    <property type="term" value="F:magnesium ion binding"/>
    <property type="evidence" value="ECO:0007669"/>
    <property type="project" value="TreeGrafter"/>
</dbReference>
<dbReference type="SUPFAM" id="SSF54826">
    <property type="entry name" value="Enolase N-terminal domain-like"/>
    <property type="match status" value="1"/>
</dbReference>
<dbReference type="InterPro" id="IPR046945">
    <property type="entry name" value="RHMD-like"/>
</dbReference>
<dbReference type="GO" id="GO:0016836">
    <property type="term" value="F:hydro-lyase activity"/>
    <property type="evidence" value="ECO:0007669"/>
    <property type="project" value="TreeGrafter"/>
</dbReference>
<feature type="domain" description="Enolase C-terminal" evidence="4">
    <location>
        <begin position="154"/>
        <end position="310"/>
    </location>
</feature>
<dbReference type="PANTHER" id="PTHR13794:SF58">
    <property type="entry name" value="MITOCHONDRIAL ENOLASE SUPERFAMILY MEMBER 1"/>
    <property type="match status" value="1"/>
</dbReference>
<reference evidence="5" key="1">
    <citation type="submission" date="2020-05" db="EMBL/GenBank/DDBJ databases">
        <authorList>
            <person name="Chiriac C."/>
            <person name="Salcher M."/>
            <person name="Ghai R."/>
            <person name="Kavagutti S V."/>
        </authorList>
    </citation>
    <scope>NUCLEOTIDE SEQUENCE</scope>
</reference>
<dbReference type="GO" id="GO:0016052">
    <property type="term" value="P:carbohydrate catabolic process"/>
    <property type="evidence" value="ECO:0007669"/>
    <property type="project" value="TreeGrafter"/>
</dbReference>
<accession>A0A6J6C4C6</accession>
<evidence type="ECO:0000256" key="2">
    <source>
        <dbReference type="ARBA" id="ARBA00022723"/>
    </source>
</evidence>
<comment type="cofactor">
    <cofactor evidence="1">
        <name>Mg(2+)</name>
        <dbReference type="ChEBI" id="CHEBI:18420"/>
    </cofactor>
</comment>
<protein>
    <submittedName>
        <fullName evidence="5">Unannotated protein</fullName>
    </submittedName>
</protein>
<dbReference type="PANTHER" id="PTHR13794">
    <property type="entry name" value="ENOLASE SUPERFAMILY, MANDELATE RACEMASE"/>
    <property type="match status" value="1"/>
</dbReference>
<evidence type="ECO:0000259" key="4">
    <source>
        <dbReference type="Pfam" id="PF13378"/>
    </source>
</evidence>
<dbReference type="InterPro" id="IPR029017">
    <property type="entry name" value="Enolase-like_N"/>
</dbReference>
<dbReference type="EMBL" id="CAEZSV010000009">
    <property type="protein sequence ID" value="CAB4545925.1"/>
    <property type="molecule type" value="Genomic_DNA"/>
</dbReference>
<keyword evidence="2" id="KW-0479">Metal-binding</keyword>
<dbReference type="AlphaFoldDB" id="A0A6J6C4C6"/>
<dbReference type="InterPro" id="IPR036849">
    <property type="entry name" value="Enolase-like_C_sf"/>
</dbReference>
<organism evidence="5">
    <name type="scientific">freshwater metagenome</name>
    <dbReference type="NCBI Taxonomy" id="449393"/>
    <lineage>
        <taxon>unclassified sequences</taxon>
        <taxon>metagenomes</taxon>
        <taxon>ecological metagenomes</taxon>
    </lineage>
</organism>
<evidence type="ECO:0000256" key="3">
    <source>
        <dbReference type="ARBA" id="ARBA00022842"/>
    </source>
</evidence>
<proteinExistence type="predicted"/>